<comment type="catalytic activity">
    <reaction evidence="4">
        <text>Couples ATP hydrolysis with the unwinding of duplex DNA by translocating in the 3'-5' direction.</text>
        <dbReference type="EC" id="5.6.2.4"/>
    </reaction>
</comment>
<feature type="compositionally biased region" description="Pro residues" evidence="6">
    <location>
        <begin position="255"/>
        <end position="268"/>
    </location>
</feature>
<feature type="domain" description="Helicase ATP-binding" evidence="8">
    <location>
        <begin position="60"/>
        <end position="234"/>
    </location>
</feature>
<sequence>MFSSQRACESPDTARSLQANVSGTSSGGKDPAGKRTIDCIIKKRVPQWNTGLRDWQLPLVAKILDGEDVLCCTATGDGKSALFAAPIIVLREMSKRAHEYENLPYRALSVGLVITPTKGLSANIVKELAALGVSALAYCQETVTEARKAGRKLAHEIKECKTWSVICIDPEHLKDPDWREITDYPVFRSNIVYGCVDEAHLIKEWGRAFRLSFKLIGAFFRGRLPPRTATLALSVKRRRSLDTNAQHPRSYSPSPNAPPVHPRPPPPSAAAYSQDLGPVRTNRRLLKKANENPFQIPSFAIFNNIILFALYALVLYILGAIFKPIFSPLGGIIGPWYAAVSDFWLIYAPHYVSNRLAFFQPDIYDFTQGPVETLESIAGKIPVDCLLLFRRFATDIVSGAEELLPAAIGDFSKRRILRSVVPTWAWSLVYRVPNAHCRLLCDSDKIMAEFVSARVCEIRAQTKAGKIGDSETPFLRLMQAKSSASESMPDRNIISEITTHMVAATDTTTISLLYFLQEMSRRQAAVAQLQAKLGAVMPEPLAIPDITVTTLSVPHLHQRESPSARRSPQSPEPRRPLPHLQNGISRQSLVLVGYARPPGPSSPSRLGPCTRDPTVFPPRYRGLTCADAGAFHALRHRIVHPWGHGARDIDDAPYSPGTLRSTRRKVRMRRVWTRGIASPFPPLCPTFHSCIDRITCPRYVLIFVTARISFSVCALILYFVFPLCIFQHYIGYLFVFAAHHLR</sequence>
<accession>A0A166QIQ5</accession>
<dbReference type="PANTHER" id="PTHR13710">
    <property type="entry name" value="DNA HELICASE RECQ FAMILY MEMBER"/>
    <property type="match status" value="1"/>
</dbReference>
<evidence type="ECO:0000256" key="5">
    <source>
        <dbReference type="ARBA" id="ARBA00034808"/>
    </source>
</evidence>
<dbReference type="GO" id="GO:0003677">
    <property type="term" value="F:DNA binding"/>
    <property type="evidence" value="ECO:0007669"/>
    <property type="project" value="UniProtKB-KW"/>
</dbReference>
<dbReference type="PANTHER" id="PTHR13710:SF105">
    <property type="entry name" value="ATP-DEPENDENT DNA HELICASE Q1"/>
    <property type="match status" value="1"/>
</dbReference>
<evidence type="ECO:0000259" key="8">
    <source>
        <dbReference type="PROSITE" id="PS51192"/>
    </source>
</evidence>
<feature type="non-terminal residue" evidence="9">
    <location>
        <position position="742"/>
    </location>
</feature>
<dbReference type="InterPro" id="IPR014001">
    <property type="entry name" value="Helicase_ATP-bd"/>
</dbReference>
<keyword evidence="2" id="KW-0238">DNA-binding</keyword>
<evidence type="ECO:0000313" key="10">
    <source>
        <dbReference type="Proteomes" id="UP000076532"/>
    </source>
</evidence>
<dbReference type="SUPFAM" id="SSF48264">
    <property type="entry name" value="Cytochrome P450"/>
    <property type="match status" value="1"/>
</dbReference>
<evidence type="ECO:0000256" key="3">
    <source>
        <dbReference type="ARBA" id="ARBA00023235"/>
    </source>
</evidence>
<evidence type="ECO:0000256" key="7">
    <source>
        <dbReference type="SAM" id="Phobius"/>
    </source>
</evidence>
<name>A0A166QIQ5_9AGAM</name>
<keyword evidence="7" id="KW-0812">Transmembrane</keyword>
<feature type="transmembrane region" description="Helical" evidence="7">
    <location>
        <begin position="325"/>
        <end position="347"/>
    </location>
</feature>
<feature type="region of interest" description="Disordered" evidence="6">
    <location>
        <begin position="556"/>
        <end position="582"/>
    </location>
</feature>
<feature type="transmembrane region" description="Helical" evidence="7">
    <location>
        <begin position="699"/>
        <end position="721"/>
    </location>
</feature>
<evidence type="ECO:0000256" key="4">
    <source>
        <dbReference type="ARBA" id="ARBA00034617"/>
    </source>
</evidence>
<dbReference type="EC" id="5.6.2.4" evidence="5"/>
<dbReference type="GO" id="GO:0000724">
    <property type="term" value="P:double-strand break repair via homologous recombination"/>
    <property type="evidence" value="ECO:0007669"/>
    <property type="project" value="TreeGrafter"/>
</dbReference>
<protein>
    <recommendedName>
        <fullName evidence="5">DNA 3'-5' helicase</fullName>
        <ecNumber evidence="5">5.6.2.4</ecNumber>
    </recommendedName>
</protein>
<dbReference type="InterPro" id="IPR027417">
    <property type="entry name" value="P-loop_NTPase"/>
</dbReference>
<evidence type="ECO:0000256" key="6">
    <source>
        <dbReference type="SAM" id="MobiDB-lite"/>
    </source>
</evidence>
<dbReference type="GO" id="GO:0005694">
    <property type="term" value="C:chromosome"/>
    <property type="evidence" value="ECO:0007669"/>
    <property type="project" value="TreeGrafter"/>
</dbReference>
<dbReference type="InterPro" id="IPR001128">
    <property type="entry name" value="Cyt_P450"/>
</dbReference>
<dbReference type="InterPro" id="IPR036396">
    <property type="entry name" value="Cyt_P450_sf"/>
</dbReference>
<dbReference type="STRING" id="436010.A0A166QIQ5"/>
<feature type="compositionally biased region" description="Polar residues" evidence="6">
    <location>
        <begin position="1"/>
        <end position="24"/>
    </location>
</feature>
<dbReference type="Pfam" id="PF00270">
    <property type="entry name" value="DEAD"/>
    <property type="match status" value="1"/>
</dbReference>
<evidence type="ECO:0000313" key="9">
    <source>
        <dbReference type="EMBL" id="KZP27198.1"/>
    </source>
</evidence>
<dbReference type="GO" id="GO:0009378">
    <property type="term" value="F:four-way junction helicase activity"/>
    <property type="evidence" value="ECO:0007669"/>
    <property type="project" value="TreeGrafter"/>
</dbReference>
<dbReference type="Pfam" id="PF00067">
    <property type="entry name" value="p450"/>
    <property type="match status" value="1"/>
</dbReference>
<organism evidence="9 10">
    <name type="scientific">Athelia psychrophila</name>
    <dbReference type="NCBI Taxonomy" id="1759441"/>
    <lineage>
        <taxon>Eukaryota</taxon>
        <taxon>Fungi</taxon>
        <taxon>Dikarya</taxon>
        <taxon>Basidiomycota</taxon>
        <taxon>Agaricomycotina</taxon>
        <taxon>Agaricomycetes</taxon>
        <taxon>Agaricomycetidae</taxon>
        <taxon>Atheliales</taxon>
        <taxon>Atheliaceae</taxon>
        <taxon>Athelia</taxon>
    </lineage>
</organism>
<dbReference type="GO" id="GO:0043138">
    <property type="term" value="F:3'-5' DNA helicase activity"/>
    <property type="evidence" value="ECO:0007669"/>
    <property type="project" value="UniProtKB-EC"/>
</dbReference>
<evidence type="ECO:0000256" key="1">
    <source>
        <dbReference type="ARBA" id="ARBA00005446"/>
    </source>
</evidence>
<comment type="similarity">
    <text evidence="1">Belongs to the helicase family. RecQ subfamily.</text>
</comment>
<keyword evidence="3" id="KW-0413">Isomerase</keyword>
<dbReference type="InterPro" id="IPR011545">
    <property type="entry name" value="DEAD/DEAH_box_helicase_dom"/>
</dbReference>
<dbReference type="GO" id="GO:0005506">
    <property type="term" value="F:iron ion binding"/>
    <property type="evidence" value="ECO:0007669"/>
    <property type="project" value="InterPro"/>
</dbReference>
<proteinExistence type="inferred from homology"/>
<dbReference type="GO" id="GO:0020037">
    <property type="term" value="F:heme binding"/>
    <property type="evidence" value="ECO:0007669"/>
    <property type="project" value="InterPro"/>
</dbReference>
<feature type="region of interest" description="Disordered" evidence="6">
    <location>
        <begin position="1"/>
        <end position="32"/>
    </location>
</feature>
<dbReference type="SMART" id="SM00487">
    <property type="entry name" value="DEXDc"/>
    <property type="match status" value="1"/>
</dbReference>
<dbReference type="Proteomes" id="UP000076532">
    <property type="component" value="Unassembled WGS sequence"/>
</dbReference>
<dbReference type="SUPFAM" id="SSF52540">
    <property type="entry name" value="P-loop containing nucleoside triphosphate hydrolases"/>
    <property type="match status" value="1"/>
</dbReference>
<dbReference type="GO" id="GO:0004497">
    <property type="term" value="F:monooxygenase activity"/>
    <property type="evidence" value="ECO:0007669"/>
    <property type="project" value="InterPro"/>
</dbReference>
<dbReference type="GO" id="GO:0016705">
    <property type="term" value="F:oxidoreductase activity, acting on paired donors, with incorporation or reduction of molecular oxygen"/>
    <property type="evidence" value="ECO:0007669"/>
    <property type="project" value="InterPro"/>
</dbReference>
<dbReference type="EMBL" id="KV417510">
    <property type="protein sequence ID" value="KZP27198.1"/>
    <property type="molecule type" value="Genomic_DNA"/>
</dbReference>
<feature type="compositionally biased region" description="Polar residues" evidence="6">
    <location>
        <begin position="242"/>
        <end position="251"/>
    </location>
</feature>
<dbReference type="GO" id="GO:0005524">
    <property type="term" value="F:ATP binding"/>
    <property type="evidence" value="ECO:0007669"/>
    <property type="project" value="InterPro"/>
</dbReference>
<dbReference type="PROSITE" id="PS51192">
    <property type="entry name" value="HELICASE_ATP_BIND_1"/>
    <property type="match status" value="1"/>
</dbReference>
<evidence type="ECO:0000256" key="2">
    <source>
        <dbReference type="ARBA" id="ARBA00023125"/>
    </source>
</evidence>
<feature type="region of interest" description="Disordered" evidence="6">
    <location>
        <begin position="240"/>
        <end position="274"/>
    </location>
</feature>
<dbReference type="AlphaFoldDB" id="A0A166QIQ5"/>
<feature type="transmembrane region" description="Helical" evidence="7">
    <location>
        <begin position="296"/>
        <end position="318"/>
    </location>
</feature>
<dbReference type="GO" id="GO:0005737">
    <property type="term" value="C:cytoplasm"/>
    <property type="evidence" value="ECO:0007669"/>
    <property type="project" value="TreeGrafter"/>
</dbReference>
<dbReference type="Gene3D" id="3.40.50.300">
    <property type="entry name" value="P-loop containing nucleotide triphosphate hydrolases"/>
    <property type="match status" value="1"/>
</dbReference>
<dbReference type="Gene3D" id="1.10.630.10">
    <property type="entry name" value="Cytochrome P450"/>
    <property type="match status" value="1"/>
</dbReference>
<gene>
    <name evidence="9" type="ORF">FIBSPDRAFT_1040354</name>
</gene>
<keyword evidence="7" id="KW-1133">Transmembrane helix</keyword>
<dbReference type="OrthoDB" id="3260945at2759"/>
<keyword evidence="10" id="KW-1185">Reference proteome</keyword>
<keyword evidence="7" id="KW-0472">Membrane</keyword>
<reference evidence="9 10" key="1">
    <citation type="journal article" date="2016" name="Mol. Biol. Evol.">
        <title>Comparative Genomics of Early-Diverging Mushroom-Forming Fungi Provides Insights into the Origins of Lignocellulose Decay Capabilities.</title>
        <authorList>
            <person name="Nagy L.G."/>
            <person name="Riley R."/>
            <person name="Tritt A."/>
            <person name="Adam C."/>
            <person name="Daum C."/>
            <person name="Floudas D."/>
            <person name="Sun H."/>
            <person name="Yadav J.S."/>
            <person name="Pangilinan J."/>
            <person name="Larsson K.H."/>
            <person name="Matsuura K."/>
            <person name="Barry K."/>
            <person name="Labutti K."/>
            <person name="Kuo R."/>
            <person name="Ohm R.A."/>
            <person name="Bhattacharya S.S."/>
            <person name="Shirouzu T."/>
            <person name="Yoshinaga Y."/>
            <person name="Martin F.M."/>
            <person name="Grigoriev I.V."/>
            <person name="Hibbett D.S."/>
        </authorList>
    </citation>
    <scope>NUCLEOTIDE SEQUENCE [LARGE SCALE GENOMIC DNA]</scope>
    <source>
        <strain evidence="9 10">CBS 109695</strain>
    </source>
</reference>